<organism evidence="1 2">
    <name type="scientific">Acinetobacter baumannii</name>
    <dbReference type="NCBI Taxonomy" id="470"/>
    <lineage>
        <taxon>Bacteria</taxon>
        <taxon>Pseudomonadati</taxon>
        <taxon>Pseudomonadota</taxon>
        <taxon>Gammaproteobacteria</taxon>
        <taxon>Moraxellales</taxon>
        <taxon>Moraxellaceae</taxon>
        <taxon>Acinetobacter</taxon>
        <taxon>Acinetobacter calcoaceticus/baumannii complex</taxon>
    </lineage>
</organism>
<accession>A0A241ZDE8</accession>
<sequence>MYKRALLHKSKLEDFKSWLIANQIQYRDGKGDFQVLQVEVKDRFYPIYDRLQGAHFTTQRELIPLVKRYIASKKN</sequence>
<reference evidence="1 2" key="1">
    <citation type="submission" date="2017-05" db="EMBL/GenBank/DDBJ databases">
        <authorList>
            <person name="Song R."/>
            <person name="Chenine A.L."/>
            <person name="Ruprecht R.M."/>
        </authorList>
    </citation>
    <scope>NUCLEOTIDE SEQUENCE [LARGE SCALE GENOMIC DNA]</scope>
    <source>
        <strain evidence="1 2">PR350</strain>
    </source>
</reference>
<evidence type="ECO:0000313" key="2">
    <source>
        <dbReference type="Proteomes" id="UP000194699"/>
    </source>
</evidence>
<dbReference type="AlphaFoldDB" id="A0A241ZDE8"/>
<proteinExistence type="predicted"/>
<dbReference type="EMBL" id="NGEL01000129">
    <property type="protein sequence ID" value="OTM85471.1"/>
    <property type="molecule type" value="Genomic_DNA"/>
</dbReference>
<comment type="caution">
    <text evidence="1">The sequence shown here is derived from an EMBL/GenBank/DDBJ whole genome shotgun (WGS) entry which is preliminary data.</text>
</comment>
<dbReference type="Proteomes" id="UP000194699">
    <property type="component" value="Unassembled WGS sequence"/>
</dbReference>
<protein>
    <submittedName>
        <fullName evidence="1">Uncharacterized protein</fullName>
    </submittedName>
</protein>
<name>A0A241ZDE8_ACIBA</name>
<evidence type="ECO:0000313" key="1">
    <source>
        <dbReference type="EMBL" id="OTM85471.1"/>
    </source>
</evidence>
<gene>
    <name evidence="1" type="ORF">B9X95_11810</name>
</gene>